<dbReference type="Proteomes" id="UP001432027">
    <property type="component" value="Unassembled WGS sequence"/>
</dbReference>
<keyword evidence="3" id="KW-1185">Reference proteome</keyword>
<feature type="region of interest" description="Disordered" evidence="1">
    <location>
        <begin position="122"/>
        <end position="141"/>
    </location>
</feature>
<evidence type="ECO:0000256" key="1">
    <source>
        <dbReference type="SAM" id="MobiDB-lite"/>
    </source>
</evidence>
<evidence type="ECO:0000313" key="2">
    <source>
        <dbReference type="EMBL" id="GMS82214.1"/>
    </source>
</evidence>
<gene>
    <name evidence="2" type="ORF">PENTCL1PPCAC_4389</name>
</gene>
<name>A0AAV5SLI4_9BILA</name>
<protein>
    <submittedName>
        <fullName evidence="2">Uncharacterized protein</fullName>
    </submittedName>
</protein>
<feature type="non-terminal residue" evidence="2">
    <location>
        <position position="1"/>
    </location>
</feature>
<reference evidence="2" key="1">
    <citation type="submission" date="2023-10" db="EMBL/GenBank/DDBJ databases">
        <title>Genome assembly of Pristionchus species.</title>
        <authorList>
            <person name="Yoshida K."/>
            <person name="Sommer R.J."/>
        </authorList>
    </citation>
    <scope>NUCLEOTIDE SEQUENCE</scope>
    <source>
        <strain evidence="2">RS0144</strain>
    </source>
</reference>
<dbReference type="AlphaFoldDB" id="A0AAV5SLI4"/>
<sequence length="141" mass="16017">GVLFEAKTIAVIRDQRFYRKITPGASQTGEENDSCDPFKWFGFVYPSTPSILCFTSIRMRRLSRSPMASSTLKRIKQIIEMTMNWKECTRGTRERIVFLVSVGISPMKVAMTMEIIAKMQVSRRRKMRGKGRESGRGGGGI</sequence>
<evidence type="ECO:0000313" key="3">
    <source>
        <dbReference type="Proteomes" id="UP001432027"/>
    </source>
</evidence>
<proteinExistence type="predicted"/>
<dbReference type="EMBL" id="BTSX01000002">
    <property type="protein sequence ID" value="GMS82214.1"/>
    <property type="molecule type" value="Genomic_DNA"/>
</dbReference>
<accession>A0AAV5SLI4</accession>
<comment type="caution">
    <text evidence="2">The sequence shown here is derived from an EMBL/GenBank/DDBJ whole genome shotgun (WGS) entry which is preliminary data.</text>
</comment>
<feature type="non-terminal residue" evidence="2">
    <location>
        <position position="141"/>
    </location>
</feature>
<organism evidence="2 3">
    <name type="scientific">Pristionchus entomophagus</name>
    <dbReference type="NCBI Taxonomy" id="358040"/>
    <lineage>
        <taxon>Eukaryota</taxon>
        <taxon>Metazoa</taxon>
        <taxon>Ecdysozoa</taxon>
        <taxon>Nematoda</taxon>
        <taxon>Chromadorea</taxon>
        <taxon>Rhabditida</taxon>
        <taxon>Rhabditina</taxon>
        <taxon>Diplogasteromorpha</taxon>
        <taxon>Diplogasteroidea</taxon>
        <taxon>Neodiplogasteridae</taxon>
        <taxon>Pristionchus</taxon>
    </lineage>
</organism>